<proteinExistence type="predicted"/>
<reference evidence="2" key="1">
    <citation type="submission" date="2021-05" db="EMBL/GenBank/DDBJ databases">
        <authorList>
            <person name="Alioto T."/>
            <person name="Alioto T."/>
            <person name="Gomez Garrido J."/>
        </authorList>
    </citation>
    <scope>NUCLEOTIDE SEQUENCE</scope>
</reference>
<sequence length="137" mass="16029">MGGINIGMGGDYAFKLNHFILSLDLLLPNCHLDFGKSGCIFHFLFYAYLLTRTSIFHFSLCAFFSAFSRHSNIWEIQWTLYKSLLLLSICLYRYPFILRFIYPFLKCRLLSIKNSIGILFSYLSNIHPYLPTLLFCL</sequence>
<feature type="transmembrane region" description="Helical" evidence="1">
    <location>
        <begin position="79"/>
        <end position="102"/>
    </location>
</feature>
<dbReference type="AlphaFoldDB" id="A0A8D8SNM4"/>
<organism evidence="2">
    <name type="scientific">Cacopsylla melanoneura</name>
    <dbReference type="NCBI Taxonomy" id="428564"/>
    <lineage>
        <taxon>Eukaryota</taxon>
        <taxon>Metazoa</taxon>
        <taxon>Ecdysozoa</taxon>
        <taxon>Arthropoda</taxon>
        <taxon>Hexapoda</taxon>
        <taxon>Insecta</taxon>
        <taxon>Pterygota</taxon>
        <taxon>Neoptera</taxon>
        <taxon>Paraneoptera</taxon>
        <taxon>Hemiptera</taxon>
        <taxon>Sternorrhyncha</taxon>
        <taxon>Psylloidea</taxon>
        <taxon>Psyllidae</taxon>
        <taxon>Psyllinae</taxon>
        <taxon>Cacopsylla</taxon>
    </lineage>
</organism>
<keyword evidence="1" id="KW-0472">Membrane</keyword>
<keyword evidence="1" id="KW-0812">Transmembrane</keyword>
<dbReference type="EMBL" id="HBUF01230380">
    <property type="protein sequence ID" value="CAG6673101.1"/>
    <property type="molecule type" value="Transcribed_RNA"/>
</dbReference>
<accession>A0A8D8SNM4</accession>
<evidence type="ECO:0000256" key="1">
    <source>
        <dbReference type="SAM" id="Phobius"/>
    </source>
</evidence>
<name>A0A8D8SNM4_9HEMI</name>
<feature type="transmembrane region" description="Helical" evidence="1">
    <location>
        <begin position="43"/>
        <end position="67"/>
    </location>
</feature>
<evidence type="ECO:0000313" key="2">
    <source>
        <dbReference type="EMBL" id="CAG6673101.1"/>
    </source>
</evidence>
<keyword evidence="1" id="KW-1133">Transmembrane helix</keyword>
<protein>
    <submittedName>
        <fullName evidence="2">Uncharacterized protein</fullName>
    </submittedName>
</protein>